<gene>
    <name evidence="2" type="ORF">SAMN02745248_01237</name>
</gene>
<dbReference type="Pfam" id="PF09509">
    <property type="entry name" value="Hypoth_Ymh"/>
    <property type="match status" value="1"/>
</dbReference>
<organism evidence="2 3">
    <name type="scientific">Hathewaya proteolytica DSM 3090</name>
    <dbReference type="NCBI Taxonomy" id="1121331"/>
    <lineage>
        <taxon>Bacteria</taxon>
        <taxon>Bacillati</taxon>
        <taxon>Bacillota</taxon>
        <taxon>Clostridia</taxon>
        <taxon>Eubacteriales</taxon>
        <taxon>Clostridiaceae</taxon>
        <taxon>Hathewaya</taxon>
    </lineage>
</organism>
<dbReference type="NCBIfam" id="TIGR02391">
    <property type="entry name" value="hypoth_ymh"/>
    <property type="match status" value="1"/>
</dbReference>
<evidence type="ECO:0000259" key="1">
    <source>
        <dbReference type="Pfam" id="PF09509"/>
    </source>
</evidence>
<evidence type="ECO:0000313" key="2">
    <source>
        <dbReference type="EMBL" id="SHJ89882.1"/>
    </source>
</evidence>
<evidence type="ECO:0000313" key="3">
    <source>
        <dbReference type="Proteomes" id="UP000183952"/>
    </source>
</evidence>
<dbReference type="AlphaFoldDB" id="A0A1M6N2F9"/>
<dbReference type="Proteomes" id="UP000183952">
    <property type="component" value="Unassembled WGS sequence"/>
</dbReference>
<sequence length="281" mass="32335">MTSKILNQQQLKALCDILGHTNEGFTKTELKRLLQQSQIVLVDDGNSNNGYSYTIGLNKRDWLYNCLANEVNTSKSLKRVYQFLINALDPVSFTGQADREKYHHLLEETNRVLLLAGLSVNNEGKLIEVVQAKTLDEVDWRVNHLKRELYNRTIHSEVQKYCIKNYLRKDYYDAVFEAAKGLAERVRQITGLTSDGGELFQKAFAKGDPYLFFNSMQTDSEKSEFTGVKELLEAIYHLVRNPAAHTPKVNWNVEETKALDILTLISFAHKYLDECHRMPNK</sequence>
<name>A0A1M6N2F9_9CLOT</name>
<accession>A0A1M6N2F9</accession>
<dbReference type="InterPro" id="IPR012654">
    <property type="entry name" value="CHP02391"/>
</dbReference>
<proteinExistence type="predicted"/>
<dbReference type="EMBL" id="FRAD01000009">
    <property type="protein sequence ID" value="SHJ89882.1"/>
    <property type="molecule type" value="Genomic_DNA"/>
</dbReference>
<dbReference type="RefSeq" id="WP_072903252.1">
    <property type="nucleotide sequence ID" value="NZ_FRAD01000009.1"/>
</dbReference>
<feature type="domain" description="Conserved hypothetical protein CHP02391" evidence="1">
    <location>
        <begin position="153"/>
        <end position="271"/>
    </location>
</feature>
<dbReference type="STRING" id="1121331.SAMN02745248_01237"/>
<protein>
    <submittedName>
        <fullName evidence="2">TIGR02391 family protein</fullName>
    </submittedName>
</protein>
<dbReference type="OrthoDB" id="1863356at2"/>
<reference evidence="2 3" key="1">
    <citation type="submission" date="2016-11" db="EMBL/GenBank/DDBJ databases">
        <authorList>
            <person name="Jaros S."/>
            <person name="Januszkiewicz K."/>
            <person name="Wedrychowicz H."/>
        </authorList>
    </citation>
    <scope>NUCLEOTIDE SEQUENCE [LARGE SCALE GENOMIC DNA]</scope>
    <source>
        <strain evidence="2 3">DSM 3090</strain>
    </source>
</reference>
<keyword evidence="3" id="KW-1185">Reference proteome</keyword>